<reference evidence="1" key="1">
    <citation type="submission" date="2019-08" db="EMBL/GenBank/DDBJ databases">
        <authorList>
            <person name="Kucharzyk K."/>
            <person name="Murdoch R.W."/>
            <person name="Higgins S."/>
            <person name="Loffler F."/>
        </authorList>
    </citation>
    <scope>NUCLEOTIDE SEQUENCE</scope>
</reference>
<organism evidence="1">
    <name type="scientific">bioreactor metagenome</name>
    <dbReference type="NCBI Taxonomy" id="1076179"/>
    <lineage>
        <taxon>unclassified sequences</taxon>
        <taxon>metagenomes</taxon>
        <taxon>ecological metagenomes</taxon>
    </lineage>
</organism>
<dbReference type="AlphaFoldDB" id="A0A645FMU1"/>
<gene>
    <name evidence="1" type="ORF">SDC9_163045</name>
</gene>
<comment type="caution">
    <text evidence="1">The sequence shown here is derived from an EMBL/GenBank/DDBJ whole genome shotgun (WGS) entry which is preliminary data.</text>
</comment>
<proteinExistence type="predicted"/>
<sequence>MSRLFQCLVALAQDLVGTVTGNGLDTADASSSATFTDNDECANITCLSNMGAATQLIRDRFLRVNGNGTHGFAVLFTKQSHCTFIHSLLE</sequence>
<protein>
    <submittedName>
        <fullName evidence="1">Uncharacterized protein</fullName>
    </submittedName>
</protein>
<name>A0A645FMU1_9ZZZZ</name>
<accession>A0A645FMU1</accession>
<evidence type="ECO:0000313" key="1">
    <source>
        <dbReference type="EMBL" id="MPN15711.1"/>
    </source>
</evidence>
<dbReference type="EMBL" id="VSSQ01062553">
    <property type="protein sequence ID" value="MPN15711.1"/>
    <property type="molecule type" value="Genomic_DNA"/>
</dbReference>